<dbReference type="PRINTS" id="PR00032">
    <property type="entry name" value="HTHARAC"/>
</dbReference>
<evidence type="ECO:0000259" key="10">
    <source>
        <dbReference type="PROSITE" id="PS50110"/>
    </source>
</evidence>
<keyword evidence="6" id="KW-0238">DNA-binding</keyword>
<dbReference type="EMBL" id="SSOB01000066">
    <property type="protein sequence ID" value="THF72956.1"/>
    <property type="molecule type" value="Genomic_DNA"/>
</dbReference>
<keyword evidence="7" id="KW-0804">Transcription</keyword>
<dbReference type="Proteomes" id="UP000310636">
    <property type="component" value="Unassembled WGS sequence"/>
</dbReference>
<evidence type="ECO:0000259" key="9">
    <source>
        <dbReference type="PROSITE" id="PS01124"/>
    </source>
</evidence>
<dbReference type="InterPro" id="IPR009057">
    <property type="entry name" value="Homeodomain-like_sf"/>
</dbReference>
<dbReference type="AlphaFoldDB" id="A0A4S4BL37"/>
<gene>
    <name evidence="11" type="ORF">E6C55_31305</name>
</gene>
<feature type="domain" description="Response regulatory" evidence="10">
    <location>
        <begin position="2"/>
        <end position="119"/>
    </location>
</feature>
<dbReference type="GO" id="GO:0005737">
    <property type="term" value="C:cytoplasm"/>
    <property type="evidence" value="ECO:0007669"/>
    <property type="project" value="UniProtKB-SubCell"/>
</dbReference>
<keyword evidence="12" id="KW-1185">Reference proteome</keyword>
<dbReference type="SUPFAM" id="SSF46689">
    <property type="entry name" value="Homeodomain-like"/>
    <property type="match status" value="2"/>
</dbReference>
<evidence type="ECO:0000256" key="2">
    <source>
        <dbReference type="ARBA" id="ARBA00022490"/>
    </source>
</evidence>
<dbReference type="GO" id="GO:0043565">
    <property type="term" value="F:sequence-specific DNA binding"/>
    <property type="evidence" value="ECO:0007669"/>
    <property type="project" value="InterPro"/>
</dbReference>
<dbReference type="GO" id="GO:0000160">
    <property type="term" value="P:phosphorelay signal transduction system"/>
    <property type="evidence" value="ECO:0007669"/>
    <property type="project" value="UniProtKB-KW"/>
</dbReference>
<reference evidence="11 12" key="1">
    <citation type="submission" date="2019-04" db="EMBL/GenBank/DDBJ databases">
        <title>Cohnella sp. nov. isolated from preserved vegetables.</title>
        <authorList>
            <person name="Lin S.-Y."/>
            <person name="Hung M.-H."/>
            <person name="Young C.-C."/>
        </authorList>
    </citation>
    <scope>NUCLEOTIDE SEQUENCE [LARGE SCALE GENOMIC DNA]</scope>
    <source>
        <strain evidence="11 12">CC-MHH1044</strain>
    </source>
</reference>
<dbReference type="PROSITE" id="PS01124">
    <property type="entry name" value="HTH_ARAC_FAMILY_2"/>
    <property type="match status" value="1"/>
</dbReference>
<protein>
    <submittedName>
        <fullName evidence="11">Response regulator</fullName>
    </submittedName>
</protein>
<dbReference type="InterPro" id="IPR011006">
    <property type="entry name" value="CheY-like_superfamily"/>
</dbReference>
<dbReference type="GO" id="GO:0003700">
    <property type="term" value="F:DNA-binding transcription factor activity"/>
    <property type="evidence" value="ECO:0007669"/>
    <property type="project" value="InterPro"/>
</dbReference>
<dbReference type="Pfam" id="PF00072">
    <property type="entry name" value="Response_reg"/>
    <property type="match status" value="1"/>
</dbReference>
<dbReference type="Pfam" id="PF12833">
    <property type="entry name" value="HTH_18"/>
    <property type="match status" value="1"/>
</dbReference>
<keyword evidence="5" id="KW-0805">Transcription regulation</keyword>
<accession>A0A4S4BL37</accession>
<dbReference type="Gene3D" id="3.40.50.2300">
    <property type="match status" value="1"/>
</dbReference>
<evidence type="ECO:0000313" key="12">
    <source>
        <dbReference type="Proteomes" id="UP000310636"/>
    </source>
</evidence>
<proteinExistence type="predicted"/>
<dbReference type="PROSITE" id="PS50110">
    <property type="entry name" value="RESPONSE_REGULATORY"/>
    <property type="match status" value="1"/>
</dbReference>
<feature type="domain" description="HTH araC/xylS-type" evidence="9">
    <location>
        <begin position="411"/>
        <end position="509"/>
    </location>
</feature>
<organism evidence="11 12">
    <name type="scientific">Cohnella fermenti</name>
    <dbReference type="NCBI Taxonomy" id="2565925"/>
    <lineage>
        <taxon>Bacteria</taxon>
        <taxon>Bacillati</taxon>
        <taxon>Bacillota</taxon>
        <taxon>Bacilli</taxon>
        <taxon>Bacillales</taxon>
        <taxon>Paenibacillaceae</taxon>
        <taxon>Cohnella</taxon>
    </lineage>
</organism>
<dbReference type="InterPro" id="IPR001789">
    <property type="entry name" value="Sig_transdc_resp-reg_receiver"/>
</dbReference>
<dbReference type="Gene3D" id="1.10.10.60">
    <property type="entry name" value="Homeodomain-like"/>
    <property type="match status" value="2"/>
</dbReference>
<evidence type="ECO:0000256" key="7">
    <source>
        <dbReference type="ARBA" id="ARBA00023163"/>
    </source>
</evidence>
<feature type="modified residue" description="4-aspartylphosphate" evidence="8">
    <location>
        <position position="54"/>
    </location>
</feature>
<dbReference type="OrthoDB" id="9794370at2"/>
<dbReference type="CDD" id="cd17536">
    <property type="entry name" value="REC_YesN-like"/>
    <property type="match status" value="1"/>
</dbReference>
<dbReference type="RefSeq" id="WP_136373782.1">
    <property type="nucleotide sequence ID" value="NZ_SSOB01000066.1"/>
</dbReference>
<keyword evidence="4" id="KW-0902">Two-component regulatory system</keyword>
<dbReference type="SMART" id="SM00448">
    <property type="entry name" value="REC"/>
    <property type="match status" value="1"/>
</dbReference>
<evidence type="ECO:0000313" key="11">
    <source>
        <dbReference type="EMBL" id="THF72956.1"/>
    </source>
</evidence>
<sequence length="512" mass="58355">MRIVVVEDEHNAREGLVRIIGKLGSRYEVVGEADNGLDGIDVIDRTKPDLVITDIKMPGMSGLEMLGTLKNKGLRHKMIILTGYSEFEYAHKALKMSVSDYLEKPITVPDLQEALDKVEQELRQLPLVPEGSDEPGSLDSLFLRLMDCSREEAERQEALIRAKFGFRDEIPFCIAICCYDGSNDKQPSILRELLKSSWRSVGIGLVYDMASRSIVVSIVQAADADFDPAKFADERLLPEIAKAGFVVECCLGDVSRLSELKKAIEELLELAKWSMILGNRRAIRREDPERLTKRELPYPALLESNCLRAIVNANKQEIERQFQNWVHAFKDMKYGPVLTIEYSIRFVSYMLRLAGDIHGYMLPEPLQSEWQRSLREIRTIRQFGRAMDEIASALASMNSPEGQPVYSLLIQKAVRMIQERYAEGITLDEIADHLRVTTAYLSGQFTRDVGRRFSEYIRDIRLRKAKELLLGSELRTFEIAQKAGYPDPKYFSRVFKEATGMTPGEFQKLNDR</sequence>
<name>A0A4S4BL37_9BACL</name>
<dbReference type="SUPFAM" id="SSF52172">
    <property type="entry name" value="CheY-like"/>
    <property type="match status" value="1"/>
</dbReference>
<dbReference type="InterPro" id="IPR051552">
    <property type="entry name" value="HptR"/>
</dbReference>
<dbReference type="PANTHER" id="PTHR42713:SF3">
    <property type="entry name" value="TRANSCRIPTIONAL REGULATORY PROTEIN HPTR"/>
    <property type="match status" value="1"/>
</dbReference>
<evidence type="ECO:0000256" key="5">
    <source>
        <dbReference type="ARBA" id="ARBA00023015"/>
    </source>
</evidence>
<evidence type="ECO:0000256" key="8">
    <source>
        <dbReference type="PROSITE-ProRule" id="PRU00169"/>
    </source>
</evidence>
<evidence type="ECO:0000256" key="3">
    <source>
        <dbReference type="ARBA" id="ARBA00022553"/>
    </source>
</evidence>
<keyword evidence="2" id="KW-0963">Cytoplasm</keyword>
<comment type="subcellular location">
    <subcellularLocation>
        <location evidence="1">Cytoplasm</location>
    </subcellularLocation>
</comment>
<evidence type="ECO:0000256" key="1">
    <source>
        <dbReference type="ARBA" id="ARBA00004496"/>
    </source>
</evidence>
<evidence type="ECO:0000256" key="4">
    <source>
        <dbReference type="ARBA" id="ARBA00023012"/>
    </source>
</evidence>
<dbReference type="InterPro" id="IPR020449">
    <property type="entry name" value="Tscrpt_reg_AraC-type_HTH"/>
</dbReference>
<comment type="caution">
    <text evidence="11">The sequence shown here is derived from an EMBL/GenBank/DDBJ whole genome shotgun (WGS) entry which is preliminary data.</text>
</comment>
<dbReference type="InterPro" id="IPR018060">
    <property type="entry name" value="HTH_AraC"/>
</dbReference>
<keyword evidence="3 8" id="KW-0597">Phosphoprotein</keyword>
<dbReference type="SMART" id="SM00342">
    <property type="entry name" value="HTH_ARAC"/>
    <property type="match status" value="1"/>
</dbReference>
<evidence type="ECO:0000256" key="6">
    <source>
        <dbReference type="ARBA" id="ARBA00023125"/>
    </source>
</evidence>
<dbReference type="PANTHER" id="PTHR42713">
    <property type="entry name" value="HISTIDINE KINASE-RELATED"/>
    <property type="match status" value="1"/>
</dbReference>